<comment type="caution">
    <text evidence="5">The sequence shown here is derived from an EMBL/GenBank/DDBJ whole genome shotgun (WGS) entry which is preliminary data.</text>
</comment>
<feature type="compositionally biased region" description="Low complexity" evidence="3">
    <location>
        <begin position="777"/>
        <end position="793"/>
    </location>
</feature>
<organism evidence="5 6">
    <name type="scientific">Schizophyllum amplum</name>
    <dbReference type="NCBI Taxonomy" id="97359"/>
    <lineage>
        <taxon>Eukaryota</taxon>
        <taxon>Fungi</taxon>
        <taxon>Dikarya</taxon>
        <taxon>Basidiomycota</taxon>
        <taxon>Agaricomycotina</taxon>
        <taxon>Agaricomycetes</taxon>
        <taxon>Agaricomycetidae</taxon>
        <taxon>Agaricales</taxon>
        <taxon>Schizophyllaceae</taxon>
        <taxon>Schizophyllum</taxon>
    </lineage>
</organism>
<feature type="compositionally biased region" description="Low complexity" evidence="3">
    <location>
        <begin position="338"/>
        <end position="359"/>
    </location>
</feature>
<dbReference type="AlphaFoldDB" id="A0A550CM49"/>
<feature type="compositionally biased region" description="Low complexity" evidence="3">
    <location>
        <begin position="737"/>
        <end position="750"/>
    </location>
</feature>
<feature type="compositionally biased region" description="Low complexity" evidence="3">
    <location>
        <begin position="368"/>
        <end position="383"/>
    </location>
</feature>
<feature type="compositionally biased region" description="Polar residues" evidence="3">
    <location>
        <begin position="702"/>
        <end position="711"/>
    </location>
</feature>
<feature type="DNA-binding region" description="Homeobox" evidence="1">
    <location>
        <begin position="113"/>
        <end position="155"/>
    </location>
</feature>
<evidence type="ECO:0000256" key="1">
    <source>
        <dbReference type="PROSITE-ProRule" id="PRU00108"/>
    </source>
</evidence>
<dbReference type="GO" id="GO:0005634">
    <property type="term" value="C:nucleus"/>
    <property type="evidence" value="ECO:0007669"/>
    <property type="project" value="UniProtKB-SubCell"/>
</dbReference>
<feature type="region of interest" description="Disordered" evidence="3">
    <location>
        <begin position="457"/>
        <end position="488"/>
    </location>
</feature>
<evidence type="ECO:0000259" key="4">
    <source>
        <dbReference type="PROSITE" id="PS50071"/>
    </source>
</evidence>
<name>A0A550CM49_9AGAR</name>
<keyword evidence="1 2" id="KW-0539">Nucleus</keyword>
<feature type="compositionally biased region" description="Pro residues" evidence="3">
    <location>
        <begin position="476"/>
        <end position="488"/>
    </location>
</feature>
<protein>
    <recommendedName>
        <fullName evidence="4">Homeobox domain-containing protein</fullName>
    </recommendedName>
</protein>
<feature type="region of interest" description="Disordered" evidence="3">
    <location>
        <begin position="579"/>
        <end position="604"/>
    </location>
</feature>
<sequence length="874" mass="93110">MSMFNYDEAKVTTLIRRRLKARRLPASMIQKRVEAYTFVASKLLEHAAKAYSLMGEDTSRRDEFAAACASELERWADFVVEGQAEDAGKTSNDEHKCALPATLSRGRRPLLEEYFKLNAYPNTGDKQAMADQEGGTYRQIHIWFQNRRARAKAQGINLQPRSLPPSSSTTTIFDQAWQAAAVNAHGESDELDLPGLKSEQRDEYHESGLWDTDNSGGLAIHIPLSSSVDVHHRHDHIASTPSRSRRDPRPPVYMDDLTTSFDAMTVRDAKSKLAPDAPKGYAARDAITYICPKAPLPSFVSDELLPRAPPKIVTRLDITTRKLAGLPKGKPAVRRTRLPSVSPSSSRSSSKLSDRVPSLTFSDDSDDSSSPSPESLPAPELYSSPPPAFSYSPLPPSPPSISIATGLTTSDLSITRWREDPGAEGDDEDDFWDRGYRFNHDADFDTSLLAQAKTRFTMPASKSSRPARTTERTITPPMPAASPVPPHPPISSPAPSTFMETMSDADAEALLAELFGEGTANVDDGTIMLLGREEVALDDLDVDHANAGKLEIQSGSWSDIEWPPRAPLFSFGPVQTTLAAASPEEGKANEQQQAGNAAPTAAELSVESASSTQVTMGWDPQQIPSMNGSAFGKSFTPSAFDGIIASNWNLESQAEYTPNPSTLFGKPGLEVNVISTLSMPEASSSDAALPKASSVFTFDTSSTQTPFSFGSSPAVEGETTPKASAFGPSAVPSRTQAVSTSPPAAAPPSSETFGSALPQSPLSFTTLTAWSSTASAAMSGPTTTATTTRAISSKPESSSSTFAFGKSPSTNFSFGAPSSQATEAKPAPTPVAFGTSSVNNSFDFSATVSTARSSNASSSFTFGVGSQGAFNFAS</sequence>
<dbReference type="SMART" id="SM00389">
    <property type="entry name" value="HOX"/>
    <property type="match status" value="1"/>
</dbReference>
<dbReference type="Gene3D" id="1.10.10.60">
    <property type="entry name" value="Homeodomain-like"/>
    <property type="match status" value="1"/>
</dbReference>
<reference evidence="5 6" key="1">
    <citation type="journal article" date="2019" name="New Phytol.">
        <title>Comparative genomics reveals unique wood-decay strategies and fruiting body development in the Schizophyllaceae.</title>
        <authorList>
            <person name="Almasi E."/>
            <person name="Sahu N."/>
            <person name="Krizsan K."/>
            <person name="Balint B."/>
            <person name="Kovacs G.M."/>
            <person name="Kiss B."/>
            <person name="Cseklye J."/>
            <person name="Drula E."/>
            <person name="Henrissat B."/>
            <person name="Nagy I."/>
            <person name="Chovatia M."/>
            <person name="Adam C."/>
            <person name="LaButti K."/>
            <person name="Lipzen A."/>
            <person name="Riley R."/>
            <person name="Grigoriev I.V."/>
            <person name="Nagy L.G."/>
        </authorList>
    </citation>
    <scope>NUCLEOTIDE SEQUENCE [LARGE SCALE GENOMIC DNA]</scope>
    <source>
        <strain evidence="5 6">NL-1724</strain>
    </source>
</reference>
<dbReference type="InterPro" id="IPR009057">
    <property type="entry name" value="Homeodomain-like_sf"/>
</dbReference>
<feature type="compositionally biased region" description="Polar residues" evidence="3">
    <location>
        <begin position="794"/>
        <end position="803"/>
    </location>
</feature>
<dbReference type="STRING" id="97359.A0A550CM49"/>
<feature type="compositionally biased region" description="Pro residues" evidence="3">
    <location>
        <begin position="384"/>
        <end position="399"/>
    </location>
</feature>
<proteinExistence type="predicted"/>
<keyword evidence="1 2" id="KW-0238">DNA-binding</keyword>
<dbReference type="EMBL" id="VDMD01000004">
    <property type="protein sequence ID" value="TRM65871.1"/>
    <property type="molecule type" value="Genomic_DNA"/>
</dbReference>
<accession>A0A550CM49</accession>
<feature type="region of interest" description="Disordered" evidence="3">
    <location>
        <begin position="324"/>
        <end position="406"/>
    </location>
</feature>
<dbReference type="InterPro" id="IPR001356">
    <property type="entry name" value="HD"/>
</dbReference>
<gene>
    <name evidence="5" type="ORF">BD626DRAFT_193399</name>
</gene>
<dbReference type="CDD" id="cd00086">
    <property type="entry name" value="homeodomain"/>
    <property type="match status" value="1"/>
</dbReference>
<feature type="domain" description="Homeobox" evidence="4">
    <location>
        <begin position="111"/>
        <end position="154"/>
    </location>
</feature>
<evidence type="ECO:0000256" key="2">
    <source>
        <dbReference type="RuleBase" id="RU000682"/>
    </source>
</evidence>
<dbReference type="PROSITE" id="PS50071">
    <property type="entry name" value="HOMEOBOX_2"/>
    <property type="match status" value="1"/>
</dbReference>
<dbReference type="OrthoDB" id="6159439at2759"/>
<dbReference type="Proteomes" id="UP000320762">
    <property type="component" value="Unassembled WGS sequence"/>
</dbReference>
<evidence type="ECO:0000256" key="3">
    <source>
        <dbReference type="SAM" id="MobiDB-lite"/>
    </source>
</evidence>
<keyword evidence="6" id="KW-1185">Reference proteome</keyword>
<dbReference type="SUPFAM" id="SSF46689">
    <property type="entry name" value="Homeodomain-like"/>
    <property type="match status" value="1"/>
</dbReference>
<feature type="region of interest" description="Disordered" evidence="3">
    <location>
        <begin position="702"/>
        <end position="757"/>
    </location>
</feature>
<dbReference type="Pfam" id="PF00046">
    <property type="entry name" value="Homeodomain"/>
    <property type="match status" value="1"/>
</dbReference>
<feature type="region of interest" description="Disordered" evidence="3">
    <location>
        <begin position="777"/>
        <end position="803"/>
    </location>
</feature>
<comment type="subcellular location">
    <subcellularLocation>
        <location evidence="1 2">Nucleus</location>
    </subcellularLocation>
</comment>
<keyword evidence="1 2" id="KW-0371">Homeobox</keyword>
<evidence type="ECO:0000313" key="5">
    <source>
        <dbReference type="EMBL" id="TRM65871.1"/>
    </source>
</evidence>
<dbReference type="GO" id="GO:0003677">
    <property type="term" value="F:DNA binding"/>
    <property type="evidence" value="ECO:0007669"/>
    <property type="project" value="UniProtKB-UniRule"/>
</dbReference>
<evidence type="ECO:0000313" key="6">
    <source>
        <dbReference type="Proteomes" id="UP000320762"/>
    </source>
</evidence>